<dbReference type="EMBL" id="BOOQ01000003">
    <property type="protein sequence ID" value="GII44462.1"/>
    <property type="molecule type" value="Genomic_DNA"/>
</dbReference>
<protein>
    <submittedName>
        <fullName evidence="1">Uncharacterized protein</fullName>
    </submittedName>
</protein>
<evidence type="ECO:0000313" key="1">
    <source>
        <dbReference type="EMBL" id="GII44462.1"/>
    </source>
</evidence>
<dbReference type="AlphaFoldDB" id="A0A8J3UGF1"/>
<organism evidence="1 2">
    <name type="scientific">Planotetraspora silvatica</name>
    <dbReference type="NCBI Taxonomy" id="234614"/>
    <lineage>
        <taxon>Bacteria</taxon>
        <taxon>Bacillati</taxon>
        <taxon>Actinomycetota</taxon>
        <taxon>Actinomycetes</taxon>
        <taxon>Streptosporangiales</taxon>
        <taxon>Streptosporangiaceae</taxon>
        <taxon>Planotetraspora</taxon>
    </lineage>
</organism>
<dbReference type="Proteomes" id="UP000644610">
    <property type="component" value="Unassembled WGS sequence"/>
</dbReference>
<gene>
    <name evidence="1" type="ORF">Psi02_08860</name>
</gene>
<sequence length="70" mass="7521">MLREGNGHLAGATGDVEHLFRSQRHEVLDQGIGACRTIAVILVRHGAEGPSPPTIEMKLFRGHPAMIGIP</sequence>
<reference evidence="1" key="1">
    <citation type="submission" date="2021-01" db="EMBL/GenBank/DDBJ databases">
        <title>Whole genome shotgun sequence of Planotetraspora silvatica NBRC 100141.</title>
        <authorList>
            <person name="Komaki H."/>
            <person name="Tamura T."/>
        </authorList>
    </citation>
    <scope>NUCLEOTIDE SEQUENCE</scope>
    <source>
        <strain evidence="1">NBRC 100141</strain>
    </source>
</reference>
<name>A0A8J3UGF1_9ACTN</name>
<evidence type="ECO:0000313" key="2">
    <source>
        <dbReference type="Proteomes" id="UP000644610"/>
    </source>
</evidence>
<accession>A0A8J3UGF1</accession>
<keyword evidence="2" id="KW-1185">Reference proteome</keyword>
<proteinExistence type="predicted"/>
<comment type="caution">
    <text evidence="1">The sequence shown here is derived from an EMBL/GenBank/DDBJ whole genome shotgun (WGS) entry which is preliminary data.</text>
</comment>